<sequence length="443" mass="51400">MTEKERKDREMVVQFSIITKTDWYENAEKAIEIMEKSQRTFPLTQNHEFVYQIGVSYKNGKEKILTITPKKWENVKEEIRQGNIQSISLFIWPKNGFTLHPPMCIQFIKPSQFFEGISKEMNDIQHFVIPWKKDDACTNRMVALFKELFVSFDGIYGYLDYIYGVSIAAIINPTEYEVVNKINYANQNSQKYDHLARGYYWGNILTEKHIEALGGEEAFAANVPHHILEKLPMKDGRLAYYIQLTPNVFFFEPEKYLALKDYLKPILPPENIGYTLFVDPDGERRKRNRLVYHPGELEAAQPEADKLFAAEEERRRKWKEAGGMAQFAKPPYVRFKRQREADPSYLEITVKFETLSEEQGEQLKKLIDDWYAIGSFNGFDGPFHMQFSLWQDGTSIGTAIDAASVNGLNQALKVLERVINDFANSEGLRIKKAEVGSFEDKET</sequence>
<accession>A0A926DIL0</accession>
<comment type="caution">
    <text evidence="1">The sequence shown here is derived from an EMBL/GenBank/DDBJ whole genome shotgun (WGS) entry which is preliminary data.</text>
</comment>
<evidence type="ECO:0000313" key="2">
    <source>
        <dbReference type="Proteomes" id="UP000617951"/>
    </source>
</evidence>
<gene>
    <name evidence="1" type="ORF">H8693_05820</name>
</gene>
<evidence type="ECO:0000313" key="1">
    <source>
        <dbReference type="EMBL" id="MBC8538447.1"/>
    </source>
</evidence>
<protein>
    <submittedName>
        <fullName evidence="1">Uncharacterized protein</fullName>
    </submittedName>
</protein>
<keyword evidence="2" id="KW-1185">Reference proteome</keyword>
<reference evidence="1" key="1">
    <citation type="submission" date="2020-08" db="EMBL/GenBank/DDBJ databases">
        <title>Genome public.</title>
        <authorList>
            <person name="Liu C."/>
            <person name="Sun Q."/>
        </authorList>
    </citation>
    <scope>NUCLEOTIDE SEQUENCE</scope>
    <source>
        <strain evidence="1">NSJ-63</strain>
    </source>
</reference>
<organism evidence="1 2">
    <name type="scientific">Guopingia tenuis</name>
    <dbReference type="NCBI Taxonomy" id="2763656"/>
    <lineage>
        <taxon>Bacteria</taxon>
        <taxon>Bacillati</taxon>
        <taxon>Bacillota</taxon>
        <taxon>Clostridia</taxon>
        <taxon>Christensenellales</taxon>
        <taxon>Christensenellaceae</taxon>
        <taxon>Guopingia</taxon>
    </lineage>
</organism>
<dbReference type="Proteomes" id="UP000617951">
    <property type="component" value="Unassembled WGS sequence"/>
</dbReference>
<dbReference type="EMBL" id="JACRSS010000002">
    <property type="protein sequence ID" value="MBC8538447.1"/>
    <property type="molecule type" value="Genomic_DNA"/>
</dbReference>
<dbReference type="AlphaFoldDB" id="A0A926DIL0"/>
<dbReference type="RefSeq" id="WP_249280208.1">
    <property type="nucleotide sequence ID" value="NZ_JACRSS010000002.1"/>
</dbReference>
<name>A0A926DIL0_9FIRM</name>
<proteinExistence type="predicted"/>